<keyword evidence="2" id="KW-1185">Reference proteome</keyword>
<comment type="caution">
    <text evidence="1">The sequence shown here is derived from an EMBL/GenBank/DDBJ whole genome shotgun (WGS) entry which is preliminary data.</text>
</comment>
<name>A0ABT7EH69_9GAMM</name>
<gene>
    <name evidence="1" type="ORF">QNM18_04785</name>
</gene>
<organism evidence="1 2">
    <name type="scientific">Pseudoalteromonas obscura</name>
    <dbReference type="NCBI Taxonomy" id="3048491"/>
    <lineage>
        <taxon>Bacteria</taxon>
        <taxon>Pseudomonadati</taxon>
        <taxon>Pseudomonadota</taxon>
        <taxon>Gammaproteobacteria</taxon>
        <taxon>Alteromonadales</taxon>
        <taxon>Pseudoalteromonadaceae</taxon>
        <taxon>Pseudoalteromonas</taxon>
    </lineage>
</organism>
<reference evidence="1 2" key="1">
    <citation type="submission" date="2023-05" db="EMBL/GenBank/DDBJ databases">
        <title>Pseudoalteromonas ardens sp. nov., Pseudoalteromonas obscura sp. nov., and Pseudoalteromonas umbrosa sp. nov., isolated from the coral Montipora capitata.</title>
        <authorList>
            <person name="Thomas E.M."/>
            <person name="Smith E.M."/>
            <person name="Papke E."/>
            <person name="Shlafstein M.D."/>
            <person name="Oline D.K."/>
            <person name="Videau P."/>
            <person name="Saw J.H."/>
            <person name="Strangman W.K."/>
            <person name="Ushijima B."/>
        </authorList>
    </citation>
    <scope>NUCLEOTIDE SEQUENCE [LARGE SCALE GENOMIC DNA]</scope>
    <source>
        <strain evidence="1 2">P94</strain>
    </source>
</reference>
<dbReference type="RefSeq" id="WP_284136533.1">
    <property type="nucleotide sequence ID" value="NZ_JASJUT010000002.1"/>
</dbReference>
<protein>
    <submittedName>
        <fullName evidence="1">Uncharacterized protein</fullName>
    </submittedName>
</protein>
<dbReference type="EMBL" id="JASJUT010000002">
    <property type="protein sequence ID" value="MDK2594381.1"/>
    <property type="molecule type" value="Genomic_DNA"/>
</dbReference>
<sequence length="529" mass="59175">MISIKLGGYYSREKAHSPIKVRFLTGDVERVLMSNYFDCAWNESQLSAQHIDMQTDKPIKFESHSDLSHTYTDEIRGGWEQVWRVSSVNSEVFTLTFDSSKPRLSLIKFGWNEPQTKLNQYRIDYAPILPTYVCRFIDHPVNGHVKLRLNGNFNAQSANVKLRFSVPEKVCFWTLGGGLIRSDDDIPTLDRKIPIEPQLQSSYIMQPKITCKRMSDNTDIIISSFSYSIGRGQFSATGSIKFGSKTDMDRALNNELLVSINGYQFVVICEQPNVSLKFGSNSYSASIRSRFALLSAPYARQSNYTNSVDKTFAGLLSDSLANTGWSLKNKMIDFPVPKNAFSYRELTPAGAFLRIAQSVGGILDFDDVKKEVSVVPEWPVNPWNTETAVCDVILNESLILEHSTRETINQENNAVFVRGEQQGVACKIKRRDTLGDQYAPDIVDSLITDNQAARQRGTCELARSGNKKESTIRTKLLTNLPPIRPGMLVGIRYTDSLYKATCDSLSITASVNASGAITVNQTIKTVSNV</sequence>
<dbReference type="Proteomes" id="UP001231915">
    <property type="component" value="Unassembled WGS sequence"/>
</dbReference>
<proteinExistence type="predicted"/>
<evidence type="ECO:0000313" key="1">
    <source>
        <dbReference type="EMBL" id="MDK2594381.1"/>
    </source>
</evidence>
<accession>A0ABT7EH69</accession>
<evidence type="ECO:0000313" key="2">
    <source>
        <dbReference type="Proteomes" id="UP001231915"/>
    </source>
</evidence>